<evidence type="ECO:0000256" key="3">
    <source>
        <dbReference type="ARBA" id="ARBA00022448"/>
    </source>
</evidence>
<proteinExistence type="inferred from homology"/>
<dbReference type="Gene3D" id="1.20.1730.10">
    <property type="entry name" value="Sodium/glucose cotransporter"/>
    <property type="match status" value="1"/>
</dbReference>
<dbReference type="GO" id="GO:0005886">
    <property type="term" value="C:plasma membrane"/>
    <property type="evidence" value="ECO:0007669"/>
    <property type="project" value="UniProtKB-SubCell"/>
</dbReference>
<evidence type="ECO:0000313" key="16">
    <source>
        <dbReference type="Proteomes" id="UP000427769"/>
    </source>
</evidence>
<dbReference type="Proteomes" id="UP000427769">
    <property type="component" value="Chromosome"/>
</dbReference>
<keyword evidence="6" id="KW-0769">Symport</keyword>
<keyword evidence="10 14" id="KW-0472">Membrane</keyword>
<feature type="transmembrane region" description="Helical" evidence="14">
    <location>
        <begin position="42"/>
        <end position="64"/>
    </location>
</feature>
<feature type="transmembrane region" description="Helical" evidence="14">
    <location>
        <begin position="309"/>
        <end position="338"/>
    </location>
</feature>
<feature type="transmembrane region" description="Helical" evidence="14">
    <location>
        <begin position="382"/>
        <end position="402"/>
    </location>
</feature>
<dbReference type="AlphaFoldDB" id="A0A5K7Z5F9"/>
<evidence type="ECO:0000256" key="8">
    <source>
        <dbReference type="ARBA" id="ARBA00023053"/>
    </source>
</evidence>
<dbReference type="InterPro" id="IPR038377">
    <property type="entry name" value="Na/Glc_symporter_sf"/>
</dbReference>
<feature type="transmembrane region" description="Helical" evidence="14">
    <location>
        <begin position="177"/>
        <end position="196"/>
    </location>
</feature>
<feature type="transmembrane region" description="Helical" evidence="14">
    <location>
        <begin position="506"/>
        <end position="524"/>
    </location>
</feature>
<dbReference type="PANTHER" id="PTHR48086:SF3">
    <property type="entry name" value="SODIUM_PROLINE SYMPORTER"/>
    <property type="match status" value="1"/>
</dbReference>
<dbReference type="OrthoDB" id="9764416at2"/>
<dbReference type="InterPro" id="IPR050277">
    <property type="entry name" value="Sodium:Solute_Symporter"/>
</dbReference>
<evidence type="ECO:0000256" key="1">
    <source>
        <dbReference type="ARBA" id="ARBA00004651"/>
    </source>
</evidence>
<dbReference type="RefSeq" id="WP_155304817.1">
    <property type="nucleotide sequence ID" value="NZ_AP021875.1"/>
</dbReference>
<dbReference type="Pfam" id="PF00474">
    <property type="entry name" value="SSF"/>
    <property type="match status" value="1"/>
</dbReference>
<organism evidence="15 16">
    <name type="scientific">Desulfosarcina widdelii</name>
    <dbReference type="NCBI Taxonomy" id="947919"/>
    <lineage>
        <taxon>Bacteria</taxon>
        <taxon>Pseudomonadati</taxon>
        <taxon>Thermodesulfobacteriota</taxon>
        <taxon>Desulfobacteria</taxon>
        <taxon>Desulfobacterales</taxon>
        <taxon>Desulfosarcinaceae</taxon>
        <taxon>Desulfosarcina</taxon>
    </lineage>
</organism>
<evidence type="ECO:0000256" key="9">
    <source>
        <dbReference type="ARBA" id="ARBA00023065"/>
    </source>
</evidence>
<feature type="transmembrane region" description="Helical" evidence="14">
    <location>
        <begin position="116"/>
        <end position="141"/>
    </location>
</feature>
<evidence type="ECO:0000256" key="6">
    <source>
        <dbReference type="ARBA" id="ARBA00022847"/>
    </source>
</evidence>
<comment type="catalytic activity">
    <reaction evidence="12">
        <text>L-proline(in) + Na(+)(in) = L-proline(out) + Na(+)(out)</text>
        <dbReference type="Rhea" id="RHEA:28967"/>
        <dbReference type="ChEBI" id="CHEBI:29101"/>
        <dbReference type="ChEBI" id="CHEBI:60039"/>
    </reaction>
</comment>
<feature type="transmembrane region" description="Helical" evidence="14">
    <location>
        <begin position="359"/>
        <end position="376"/>
    </location>
</feature>
<feature type="transmembrane region" description="Helical" evidence="14">
    <location>
        <begin position="445"/>
        <end position="465"/>
    </location>
</feature>
<protein>
    <submittedName>
        <fullName evidence="15">Sodium/panthothenate symporter</fullName>
    </submittedName>
</protein>
<evidence type="ECO:0000256" key="10">
    <source>
        <dbReference type="ARBA" id="ARBA00023136"/>
    </source>
</evidence>
<feature type="transmembrane region" description="Helical" evidence="14">
    <location>
        <begin position="70"/>
        <end position="90"/>
    </location>
</feature>
<keyword evidence="11" id="KW-0739">Sodium transport</keyword>
<evidence type="ECO:0000256" key="11">
    <source>
        <dbReference type="ARBA" id="ARBA00023201"/>
    </source>
</evidence>
<reference evidence="15 16" key="1">
    <citation type="submission" date="2019-11" db="EMBL/GenBank/DDBJ databases">
        <title>Comparative genomics of hydrocarbon-degrading Desulfosarcina strains.</title>
        <authorList>
            <person name="Watanabe M."/>
            <person name="Kojima H."/>
            <person name="Fukui M."/>
        </authorList>
    </citation>
    <scope>NUCLEOTIDE SEQUENCE [LARGE SCALE GENOMIC DNA]</scope>
    <source>
        <strain evidence="15 16">PP31</strain>
    </source>
</reference>
<dbReference type="PROSITE" id="PS50283">
    <property type="entry name" value="NA_SOLUT_SYMP_3"/>
    <property type="match status" value="1"/>
</dbReference>
<dbReference type="InterPro" id="IPR001734">
    <property type="entry name" value="Na/solute_symporter"/>
</dbReference>
<sequence length="531" mass="58000">MNLTNAIFFGTLLLYVIVSFYVTRYIKNSKDYYVMGNRATTLWVAGALTASYTSAVTFVGIAGIEYLNGPPIFLLAYGSWVGMVIAMLYVGRKLRAYGSMTMPDFIQQRYGSTTRIIATIIMIVGLMGYGLVQFMGAGVLLSSITGIPYTWVVIIFALALVIFCSAAGMWSVVVNDTIMLVTILIGCFVVAPLLVVKAGGFEAITTGLMQKNELFWSSGGALYKMPVGWTLGQLILWMVFFPVAPWIAMRAFPAKDDFVLMRSIAWSTFMATAGVTVLFLGCSAVFLINPDIKPADQVFIWASQNLVPSFLGGIGIAGIMAAILSTAASIFIAAGFALSRDLFERASSRTLTENQKVLYARYAQIFIGLVILVIALTKPLAIYWIGAWAGALFCTSWMPMIVGGFEFKKVTRQGAIASMIVGVGSYILLYQLVKKAKLFALPLNLDPVIYCLLLSCIVMWFVSAITKPKQEDMETFDTLRGTSLSKEAITAYSPDILANEIRTTKLTAWGLIIISVVFFGYLILKIVPAVS</sequence>
<evidence type="ECO:0000313" key="15">
    <source>
        <dbReference type="EMBL" id="BBO75945.1"/>
    </source>
</evidence>
<evidence type="ECO:0000256" key="7">
    <source>
        <dbReference type="ARBA" id="ARBA00022989"/>
    </source>
</evidence>
<evidence type="ECO:0000256" key="12">
    <source>
        <dbReference type="ARBA" id="ARBA00033708"/>
    </source>
</evidence>
<name>A0A5K7Z5F9_9BACT</name>
<dbReference type="PANTHER" id="PTHR48086">
    <property type="entry name" value="SODIUM/PROLINE SYMPORTER-RELATED"/>
    <property type="match status" value="1"/>
</dbReference>
<keyword evidence="9" id="KW-0406">Ion transport</keyword>
<dbReference type="KEGG" id="dwd:DSCW_33620"/>
<evidence type="ECO:0000256" key="2">
    <source>
        <dbReference type="ARBA" id="ARBA00006434"/>
    </source>
</evidence>
<keyword evidence="16" id="KW-1185">Reference proteome</keyword>
<feature type="transmembrane region" description="Helical" evidence="14">
    <location>
        <begin position="414"/>
        <end position="433"/>
    </location>
</feature>
<feature type="transmembrane region" description="Helical" evidence="14">
    <location>
        <begin position="264"/>
        <end position="289"/>
    </location>
</feature>
<gene>
    <name evidence="15" type="primary">panF</name>
    <name evidence="15" type="ORF">DSCW_33620</name>
</gene>
<keyword evidence="7 14" id="KW-1133">Transmembrane helix</keyword>
<evidence type="ECO:0000256" key="13">
    <source>
        <dbReference type="RuleBase" id="RU362091"/>
    </source>
</evidence>
<dbReference type="GO" id="GO:0015293">
    <property type="term" value="F:symporter activity"/>
    <property type="evidence" value="ECO:0007669"/>
    <property type="project" value="UniProtKB-KW"/>
</dbReference>
<keyword evidence="5 14" id="KW-0812">Transmembrane</keyword>
<evidence type="ECO:0000256" key="5">
    <source>
        <dbReference type="ARBA" id="ARBA00022692"/>
    </source>
</evidence>
<keyword evidence="3" id="KW-0813">Transport</keyword>
<comment type="similarity">
    <text evidence="2 13">Belongs to the sodium:solute symporter (SSF) (TC 2.A.21) family.</text>
</comment>
<feature type="transmembrane region" description="Helical" evidence="14">
    <location>
        <begin position="147"/>
        <end position="170"/>
    </location>
</feature>
<keyword evidence="4" id="KW-1003">Cell membrane</keyword>
<accession>A0A5K7Z5F9</accession>
<evidence type="ECO:0000256" key="4">
    <source>
        <dbReference type="ARBA" id="ARBA00022475"/>
    </source>
</evidence>
<dbReference type="GO" id="GO:0006814">
    <property type="term" value="P:sodium ion transport"/>
    <property type="evidence" value="ECO:0007669"/>
    <property type="project" value="UniProtKB-KW"/>
</dbReference>
<feature type="transmembrane region" description="Helical" evidence="14">
    <location>
        <begin position="234"/>
        <end position="252"/>
    </location>
</feature>
<evidence type="ECO:0000256" key="14">
    <source>
        <dbReference type="SAM" id="Phobius"/>
    </source>
</evidence>
<feature type="transmembrane region" description="Helical" evidence="14">
    <location>
        <begin position="6"/>
        <end position="22"/>
    </location>
</feature>
<keyword evidence="8" id="KW-0915">Sodium</keyword>
<dbReference type="CDD" id="cd10322">
    <property type="entry name" value="SLC5sbd"/>
    <property type="match status" value="1"/>
</dbReference>
<comment type="subcellular location">
    <subcellularLocation>
        <location evidence="1">Cell membrane</location>
        <topology evidence="1">Multi-pass membrane protein</topology>
    </subcellularLocation>
</comment>
<dbReference type="EMBL" id="AP021875">
    <property type="protein sequence ID" value="BBO75945.1"/>
    <property type="molecule type" value="Genomic_DNA"/>
</dbReference>